<dbReference type="Proteomes" id="UP000319375">
    <property type="component" value="Unassembled WGS sequence"/>
</dbReference>
<evidence type="ECO:0000313" key="3">
    <source>
        <dbReference type="Proteomes" id="UP000319375"/>
    </source>
</evidence>
<evidence type="ECO:0008006" key="4">
    <source>
        <dbReference type="Google" id="ProtNLM"/>
    </source>
</evidence>
<dbReference type="RefSeq" id="WP_146488584.1">
    <property type="nucleotide sequence ID" value="NZ_VIGX01000015.1"/>
</dbReference>
<evidence type="ECO:0000256" key="1">
    <source>
        <dbReference type="SAM" id="MobiDB-lite"/>
    </source>
</evidence>
<proteinExistence type="predicted"/>
<dbReference type="Gene3D" id="2.60.120.260">
    <property type="entry name" value="Galactose-binding domain-like"/>
    <property type="match status" value="1"/>
</dbReference>
<feature type="region of interest" description="Disordered" evidence="1">
    <location>
        <begin position="605"/>
        <end position="662"/>
    </location>
</feature>
<gene>
    <name evidence="2" type="ORF">FK530_19175</name>
</gene>
<feature type="compositionally biased region" description="Gly residues" evidence="1">
    <location>
        <begin position="641"/>
        <end position="659"/>
    </location>
</feature>
<dbReference type="OrthoDB" id="4381573at2"/>
<reference evidence="2 3" key="1">
    <citation type="submission" date="2019-06" db="EMBL/GenBank/DDBJ databases">
        <title>Tsukamurella conjunctivitidis sp. nov., Tsukamurella assacharolytica sp. nov. and Tsukamurella sputae sp. nov. isolated from patients with conjunctivitis, bacteraemia (lymphoma) and respiratory infection (sputum) in Hong Kong.</title>
        <authorList>
            <person name="Teng J.L.L."/>
            <person name="Lee H.H."/>
            <person name="Fong J.Y.H."/>
            <person name="Fok K.M.N."/>
            <person name="Lau S.K.P."/>
            <person name="Woo P.C.Y."/>
        </authorList>
    </citation>
    <scope>NUCLEOTIDE SEQUENCE [LARGE SCALE GENOMIC DNA]</scope>
    <source>
        <strain evidence="2 3">HKU72</strain>
    </source>
</reference>
<feature type="compositionally biased region" description="Gly residues" evidence="1">
    <location>
        <begin position="607"/>
        <end position="616"/>
    </location>
</feature>
<comment type="caution">
    <text evidence="2">The sequence shown here is derived from an EMBL/GenBank/DDBJ whole genome shotgun (WGS) entry which is preliminary data.</text>
</comment>
<evidence type="ECO:0000313" key="2">
    <source>
        <dbReference type="EMBL" id="TWS27270.1"/>
    </source>
</evidence>
<name>A0A5C5RXW1_9ACTN</name>
<protein>
    <recommendedName>
        <fullName evidence="4">Minor tail protein</fullName>
    </recommendedName>
</protein>
<accession>A0A5C5RXW1</accession>
<dbReference type="AlphaFoldDB" id="A0A5C5RXW1"/>
<feature type="region of interest" description="Disordered" evidence="1">
    <location>
        <begin position="674"/>
        <end position="714"/>
    </location>
</feature>
<keyword evidence="3" id="KW-1185">Reference proteome</keyword>
<dbReference type="EMBL" id="VIGX01000015">
    <property type="protein sequence ID" value="TWS27270.1"/>
    <property type="molecule type" value="Genomic_DNA"/>
</dbReference>
<organism evidence="2 3">
    <name type="scientific">Tsukamurella conjunctivitidis</name>
    <dbReference type="NCBI Taxonomy" id="2592068"/>
    <lineage>
        <taxon>Bacteria</taxon>
        <taxon>Bacillati</taxon>
        <taxon>Actinomycetota</taxon>
        <taxon>Actinomycetes</taxon>
        <taxon>Mycobacteriales</taxon>
        <taxon>Tsukamurellaceae</taxon>
        <taxon>Tsukamurella</taxon>
    </lineage>
</organism>
<dbReference type="PROSITE" id="PS00018">
    <property type="entry name" value="EF_HAND_1"/>
    <property type="match status" value="1"/>
</dbReference>
<sequence length="746" mass="74300">MSASMEVRGTAVTHDPNLRLDSSLGKLPAFDPIKLLEGFIDMFIEVMEDIPILGDLVKVLKELLDTNGNGHLELEDLLGLLTGRGILDGLAALFGGNNGLPFGDIFAGLQQMFGGLTPGGKFDAGELIGDLPMAIVNTLRGLISAVFDLGLLRITPNMIFGGNSDNLLLASDFKAAESMVVGDGWFWDGVEGRTAPGSAKATASGNRLVQLSNLVRVEEGQKIDVAGWVKWSGVSASGDAFRVECQCYNGASSAASLPVGVISSPAASGGWQQINGQVTVPASVDGVRVRIAVEAAVTAGSVWWDDVTAVRVGTMPQNFITNLVPDLANLFSWLENLIDSILDRLDIPIIGDLLDKIFDVADGVGNIRADADDTKADLTDLLGDLLSNPASVLGALPQTLISGLVSRLAGIDDFVQDLVDAILRAIRGIPIVGGTLADIIAEIGGLNDRAVTAQETAEQTAQDVVDGWTGTGSSTGGVYDTMQAIKTAIAAGYTVDTITSNVTWTRPDRLTELAAVAIGSGQNGASGSTTILQFLDGVYGTGESPGGQGGGFAARSFDPSEIPATVNCTIGVNGGEVAFGALMSTVRGEGNMAIGSMGFAPSTSIAGDGGRGGKGRGTTNSSAISGLPGAPGVRSVVAAGGTAGAGGTNPPGGGDGGSGAPASITSSVKCGAGGGGGGGGGGELSNGTRGVGGAGGPGGFPGGGGGGGGGGGVTGTTELNGSVAAGGPGGLGGGGILFLIYKQAVE</sequence>
<dbReference type="InterPro" id="IPR018247">
    <property type="entry name" value="EF_Hand_1_Ca_BS"/>
</dbReference>